<dbReference type="Gene3D" id="1.10.287.600">
    <property type="entry name" value="Helix hairpin bin"/>
    <property type="match status" value="1"/>
</dbReference>
<dbReference type="InterPro" id="IPR018316">
    <property type="entry name" value="Tubulin/FtsZ_2-layer-sand-dom"/>
</dbReference>
<accession>A0A9P7B1J6</accession>
<evidence type="ECO:0000256" key="4">
    <source>
        <dbReference type="ARBA" id="ARBA00023134"/>
    </source>
</evidence>
<dbReference type="Gene3D" id="3.80.10.10">
    <property type="entry name" value="Ribonuclease Inhibitor"/>
    <property type="match status" value="1"/>
</dbReference>
<evidence type="ECO:0000256" key="1">
    <source>
        <dbReference type="ARBA" id="ARBA00009636"/>
    </source>
</evidence>
<evidence type="ECO:0000313" key="6">
    <source>
        <dbReference type="EMBL" id="KAG0653353.1"/>
    </source>
</evidence>
<dbReference type="EMBL" id="PUHQ01000220">
    <property type="protein sequence ID" value="KAG0653353.1"/>
    <property type="molecule type" value="Genomic_DNA"/>
</dbReference>
<organism evidence="6 7">
    <name type="scientific">Rhodotorula mucilaginosa</name>
    <name type="common">Yeast</name>
    <name type="synonym">Rhodotorula rubra</name>
    <dbReference type="NCBI Taxonomy" id="5537"/>
    <lineage>
        <taxon>Eukaryota</taxon>
        <taxon>Fungi</taxon>
        <taxon>Dikarya</taxon>
        <taxon>Basidiomycota</taxon>
        <taxon>Pucciniomycotina</taxon>
        <taxon>Microbotryomycetes</taxon>
        <taxon>Sporidiobolales</taxon>
        <taxon>Sporidiobolaceae</taxon>
        <taxon>Rhodotorula</taxon>
    </lineage>
</organism>
<sequence>MTPKASMASLPTEIKTRIAELCRLQDEIFQDIEEETDVFKKGPFSDYRFILSGYPKSLLSLWRVSKEWHDIAVKIVFRKVDARSCSKPIFLYALAPRYGHLVEELDISRWSETCSAINTLTSLALLSNVRNIALPSAAHVCERLANETRGSDFPVEFASPGSVAIALRRVMKHAETVVLPRDGFLNAIPLVRGAGMTKLEMVLSSGDLPILLSTIIDCPNLRTLHITGGYDDRHTFKDAASLPSLSHPTLRRLEIFDQSGGKGLYDFIQLFSSTLEELNIYWGVARREEVTPPEPPRFRLPRLQHLEVRGALRETAPLVHAISPAAFPALQSCTWLLYRDLLPRTGKAFPAQVVAAIRRVRAQQIPRAAPLKFTVDWAASPEAEEVATLQTALEEAGIPIGVGQGGAVVEFAKPDSEFDYGPPDPPALILTPKLCRTNDSKVADLGEDISASLDRIRDLKDQAVAVGDRVQISRIAEALQEGEWFPLALVNGSPFPTSTSELAPNGSPSPRRSKQAAFCFIPSDRLAPTSPTRPPTMPAKASMALLPTETKTRIAELCSLQDKVFQGTFYRLEDIARTPTFVRNESDEAGDYDSEEETDVFKRGPFTDGRYERASYPKSLLSLSRVSKEWRDIAVKIVFRKLDVRGCSKPIFLYALARRYGHLVEELDICYWPEACHAINALTSLAHLSNVRKIALPSTEHVCERLASQTGDGDFPVEFASPAFVKTALQGVVQRAETVVFPTDTHGLEDTIKTIRGAQHLTELNLHARSGDLPTLLSAIIDMPSLRKLEITSDIYDRHTFRDAASLPYVSHPTLRRLEISDESGGKGLYDFVQRFTSTLEELRIFWGPITREEVERPEPPRFHLPRLQRLEVCGGLIATAPCVRAISSAAFPALQGCVWVLNHSVRPDARQEFPAEAVAAIGQMRGLQIDRTVPLKFTFSWPTDPTPATVAMLQPALTAAGIPLDVEEGGVVVGIEKPDLVINYGPPDPPALILTPKLCRTDDSKVDKLGNDISASLDRIRDLKDQAVAVGDRVQISRIAQALQEGEWLSAVAAIKTKRTIQFVDWCPTGFKLGICNEPPANVPGGDLAKVSRSLCMLSNTTAIATAWSRLDRKFDLLYSKRAFVHWFVGEDEEVAAEGMDEENLEY</sequence>
<evidence type="ECO:0000256" key="2">
    <source>
        <dbReference type="ARBA" id="ARBA00022701"/>
    </source>
</evidence>
<dbReference type="InterPro" id="IPR000217">
    <property type="entry name" value="Tubulin"/>
</dbReference>
<dbReference type="Pfam" id="PF03953">
    <property type="entry name" value="Tubulin_C"/>
    <property type="match status" value="1"/>
</dbReference>
<dbReference type="PANTHER" id="PTHR11588">
    <property type="entry name" value="TUBULIN"/>
    <property type="match status" value="1"/>
</dbReference>
<dbReference type="InterPro" id="IPR008280">
    <property type="entry name" value="Tub_FtsZ_C"/>
</dbReference>
<evidence type="ECO:0000256" key="3">
    <source>
        <dbReference type="ARBA" id="ARBA00022741"/>
    </source>
</evidence>
<keyword evidence="4" id="KW-0342">GTP-binding</keyword>
<dbReference type="GO" id="GO:0005874">
    <property type="term" value="C:microtubule"/>
    <property type="evidence" value="ECO:0007669"/>
    <property type="project" value="UniProtKB-KW"/>
</dbReference>
<dbReference type="OrthoDB" id="2531686at2759"/>
<evidence type="ECO:0000259" key="5">
    <source>
        <dbReference type="SMART" id="SM00865"/>
    </source>
</evidence>
<dbReference type="SUPFAM" id="SSF55307">
    <property type="entry name" value="Tubulin C-terminal domain-like"/>
    <property type="match status" value="1"/>
</dbReference>
<dbReference type="InterPro" id="IPR032675">
    <property type="entry name" value="LRR_dom_sf"/>
</dbReference>
<proteinExistence type="inferred from homology"/>
<keyword evidence="3" id="KW-0547">Nucleotide-binding</keyword>
<feature type="domain" description="Tubulin/FtsZ 2-layer sandwich" evidence="5">
    <location>
        <begin position="980"/>
        <end position="1114"/>
    </location>
</feature>
<reference evidence="6 7" key="1">
    <citation type="submission" date="2020-11" db="EMBL/GenBank/DDBJ databases">
        <title>Kefir isolates.</title>
        <authorList>
            <person name="Marcisauskas S."/>
            <person name="Kim Y."/>
            <person name="Blasche S."/>
        </authorList>
    </citation>
    <scope>NUCLEOTIDE SEQUENCE [LARGE SCALE GENOMIC DNA]</scope>
    <source>
        <strain evidence="6 7">KR</strain>
    </source>
</reference>
<dbReference type="InterPro" id="IPR023123">
    <property type="entry name" value="Tubulin_C"/>
</dbReference>
<dbReference type="InterPro" id="IPR037103">
    <property type="entry name" value="Tubulin/FtsZ-like_C"/>
</dbReference>
<dbReference type="AlphaFoldDB" id="A0A9P7B1J6"/>
<keyword evidence="2" id="KW-0493">Microtubule</keyword>
<dbReference type="SMART" id="SM00865">
    <property type="entry name" value="Tubulin_C"/>
    <property type="match status" value="1"/>
</dbReference>
<dbReference type="GO" id="GO:0005525">
    <property type="term" value="F:GTP binding"/>
    <property type="evidence" value="ECO:0007669"/>
    <property type="project" value="UniProtKB-KW"/>
</dbReference>
<dbReference type="Proteomes" id="UP000777482">
    <property type="component" value="Unassembled WGS sequence"/>
</dbReference>
<dbReference type="Gene3D" id="3.30.1330.20">
    <property type="entry name" value="Tubulin/FtsZ, C-terminal domain"/>
    <property type="match status" value="1"/>
</dbReference>
<keyword evidence="7" id="KW-1185">Reference proteome</keyword>
<name>A0A9P7B1J6_RHOMI</name>
<comment type="similarity">
    <text evidence="1">Belongs to the tubulin family.</text>
</comment>
<gene>
    <name evidence="6" type="primary">TUB1_3</name>
    <name evidence="6" type="ORF">C6P46_002964</name>
</gene>
<dbReference type="GO" id="GO:0007017">
    <property type="term" value="P:microtubule-based process"/>
    <property type="evidence" value="ECO:0007669"/>
    <property type="project" value="InterPro"/>
</dbReference>
<protein>
    <submittedName>
        <fullName evidence="6">Alpha-tubulin</fullName>
    </submittedName>
</protein>
<comment type="caution">
    <text evidence="6">The sequence shown here is derived from an EMBL/GenBank/DDBJ whole genome shotgun (WGS) entry which is preliminary data.</text>
</comment>
<evidence type="ECO:0000313" key="7">
    <source>
        <dbReference type="Proteomes" id="UP000777482"/>
    </source>
</evidence>